<organism evidence="1 2">
    <name type="scientific">Halobellus litoreus</name>
    <dbReference type="NCBI Taxonomy" id="755310"/>
    <lineage>
        <taxon>Archaea</taxon>
        <taxon>Methanobacteriati</taxon>
        <taxon>Methanobacteriota</taxon>
        <taxon>Stenosarchaea group</taxon>
        <taxon>Halobacteria</taxon>
        <taxon>Halobacteriales</taxon>
        <taxon>Haloferacaceae</taxon>
        <taxon>Halobellus</taxon>
    </lineage>
</organism>
<dbReference type="InterPro" id="IPR011991">
    <property type="entry name" value="ArsR-like_HTH"/>
</dbReference>
<dbReference type="CDD" id="cd00090">
    <property type="entry name" value="HTH_ARSR"/>
    <property type="match status" value="1"/>
</dbReference>
<dbReference type="RefSeq" id="WP_256307588.1">
    <property type="nucleotide sequence ID" value="NZ_JANHAW010000002.1"/>
</dbReference>
<dbReference type="AlphaFoldDB" id="A0ABD6DRQ1"/>
<name>A0ABD6DRQ1_9EURY</name>
<dbReference type="InterPro" id="IPR036388">
    <property type="entry name" value="WH-like_DNA-bd_sf"/>
</dbReference>
<evidence type="ECO:0000313" key="1">
    <source>
        <dbReference type="EMBL" id="MFD1684936.1"/>
    </source>
</evidence>
<sequence length="136" mass="15105">MSHVLQRDTTIERSEPRSRVVELNDGRSDAVFSTLSSKIARSMLAELYRDPATQSDLADRVGTSIQNARYHLDNLVDAGLAEVVDQWYSEKGRQMDVYAATGNPLVLIVGTQPETGEIRRDISEQRSAEAVLQPSD</sequence>
<protein>
    <submittedName>
        <fullName evidence="1">ArsR/SmtB family transcription factor</fullName>
    </submittedName>
</protein>
<dbReference type="EMBL" id="JBHUDP010000001">
    <property type="protein sequence ID" value="MFD1684936.1"/>
    <property type="molecule type" value="Genomic_DNA"/>
</dbReference>
<comment type="caution">
    <text evidence="1">The sequence shown here is derived from an EMBL/GenBank/DDBJ whole genome shotgun (WGS) entry which is preliminary data.</text>
</comment>
<dbReference type="Proteomes" id="UP001597092">
    <property type="component" value="Unassembled WGS sequence"/>
</dbReference>
<proteinExistence type="predicted"/>
<gene>
    <name evidence="1" type="ORF">ACFSAS_04850</name>
</gene>
<dbReference type="SUPFAM" id="SSF46785">
    <property type="entry name" value="Winged helix' DNA-binding domain"/>
    <property type="match status" value="1"/>
</dbReference>
<reference evidence="1 2" key="1">
    <citation type="journal article" date="2019" name="Int. J. Syst. Evol. Microbiol.">
        <title>The Global Catalogue of Microorganisms (GCM) 10K type strain sequencing project: providing services to taxonomists for standard genome sequencing and annotation.</title>
        <authorList>
            <consortium name="The Broad Institute Genomics Platform"/>
            <consortium name="The Broad Institute Genome Sequencing Center for Infectious Disease"/>
            <person name="Wu L."/>
            <person name="Ma J."/>
        </authorList>
    </citation>
    <scope>NUCLEOTIDE SEQUENCE [LARGE SCALE GENOMIC DNA]</scope>
    <source>
        <strain evidence="1 2">CGMCC 1.10387</strain>
    </source>
</reference>
<keyword evidence="2" id="KW-1185">Reference proteome</keyword>
<dbReference type="Pfam" id="PF12840">
    <property type="entry name" value="HTH_20"/>
    <property type="match status" value="1"/>
</dbReference>
<accession>A0ABD6DRQ1</accession>
<dbReference type="Gene3D" id="1.10.10.10">
    <property type="entry name" value="Winged helix-like DNA-binding domain superfamily/Winged helix DNA-binding domain"/>
    <property type="match status" value="1"/>
</dbReference>
<evidence type="ECO:0000313" key="2">
    <source>
        <dbReference type="Proteomes" id="UP001597092"/>
    </source>
</evidence>
<dbReference type="InterPro" id="IPR036390">
    <property type="entry name" value="WH_DNA-bd_sf"/>
</dbReference>